<keyword evidence="2" id="KW-0689">Ribosomal protein</keyword>
<dbReference type="RefSeq" id="WP_225912569.1">
    <property type="nucleotide sequence ID" value="NZ_CAWNNC010000001.1"/>
</dbReference>
<dbReference type="KEGG" id="nfl:COO91_03747"/>
<organism evidence="2 3">
    <name type="scientific">Nostoc flagelliforme CCNUN1</name>
    <dbReference type="NCBI Taxonomy" id="2038116"/>
    <lineage>
        <taxon>Bacteria</taxon>
        <taxon>Bacillati</taxon>
        <taxon>Cyanobacteriota</taxon>
        <taxon>Cyanophyceae</taxon>
        <taxon>Nostocales</taxon>
        <taxon>Nostocaceae</taxon>
        <taxon>Nostoc</taxon>
    </lineage>
</organism>
<accession>A0A2K8SSL2</accession>
<proteinExistence type="predicted"/>
<dbReference type="InterPro" id="IPR017481">
    <property type="entry name" value="CHP03032"/>
</dbReference>
<name>A0A2K8SSL2_9NOSO</name>
<dbReference type="Proteomes" id="UP000232003">
    <property type="component" value="Chromosome"/>
</dbReference>
<evidence type="ECO:0000313" key="2">
    <source>
        <dbReference type="EMBL" id="AUB37795.1"/>
    </source>
</evidence>
<evidence type="ECO:0000259" key="1">
    <source>
        <dbReference type="Pfam" id="PF16261"/>
    </source>
</evidence>
<dbReference type="NCBIfam" id="TIGR03032">
    <property type="entry name" value="TIGR03032 family protein"/>
    <property type="match status" value="1"/>
</dbReference>
<keyword evidence="2" id="KW-0687">Ribonucleoprotein</keyword>
<protein>
    <submittedName>
        <fullName evidence="2">Ribosomal protein S18 acetylase RimI and related acetyltransferases</fullName>
    </submittedName>
</protein>
<sequence length="382" mass="42791">MPCGKIITDGIPELLRSQNQVNPNESTTNKPSLEINASRQFTAWLYEQNLSLSFTTYQAGKLFFIGLQPNGKLSVFERSFERCMGLYANGNSLYMSSLYQLWRFENIIQPGQNHQGYDALYLPQMSYVTGDLDIHDIALSRAEEKDCEPQKLVFVNTLFSCLATVSKTHSFVPLWKPNFISKLAAEDRCHLNGLAMQQGKPKYVTAVSQSDVGEGWREHRANGGCVIDVESNEIVLQGLSMPHSPRWHQEKLWLLNSGAGEFGFVDLNRGVFEPVAFCPGYLRGCTFHGDFAVVGISQPRHNKTFSGLPLDGKLQQKNVEPRCGLLVIDLRSGDIVHSLRIEGVVLELYDVVALLGVRRPMAIGFRSDEIRRVVTVGSDQNF</sequence>
<dbReference type="GO" id="GO:0016740">
    <property type="term" value="F:transferase activity"/>
    <property type="evidence" value="ECO:0007669"/>
    <property type="project" value="UniProtKB-KW"/>
</dbReference>
<evidence type="ECO:0000313" key="3">
    <source>
        <dbReference type="Proteomes" id="UP000232003"/>
    </source>
</evidence>
<feature type="domain" description="Conserved hypothetical protein CHP03032" evidence="1">
    <location>
        <begin position="40"/>
        <end position="363"/>
    </location>
</feature>
<dbReference type="Pfam" id="PF16261">
    <property type="entry name" value="DUF4915"/>
    <property type="match status" value="1"/>
</dbReference>
<keyword evidence="2" id="KW-0808">Transferase</keyword>
<gene>
    <name evidence="2" type="ORF">COO91_03747</name>
</gene>
<keyword evidence="3" id="KW-1185">Reference proteome</keyword>
<dbReference type="EMBL" id="CP024785">
    <property type="protein sequence ID" value="AUB37795.1"/>
    <property type="molecule type" value="Genomic_DNA"/>
</dbReference>
<dbReference type="AlphaFoldDB" id="A0A2K8SSL2"/>
<reference evidence="2 3" key="1">
    <citation type="submission" date="2017-11" db="EMBL/GenBank/DDBJ databases">
        <title>Complete genome of a free-living desiccation-tolerant cyanobacterium and its photosynthetic adaptation to extreme terrestrial habitat.</title>
        <authorList>
            <person name="Shang J."/>
        </authorList>
    </citation>
    <scope>NUCLEOTIDE SEQUENCE [LARGE SCALE GENOMIC DNA]</scope>
    <source>
        <strain evidence="2 3">CCNUN1</strain>
    </source>
</reference>
<dbReference type="GO" id="GO:0005840">
    <property type="term" value="C:ribosome"/>
    <property type="evidence" value="ECO:0007669"/>
    <property type="project" value="UniProtKB-KW"/>
</dbReference>